<dbReference type="AlphaFoldDB" id="A0A1Y1BAQ3"/>
<keyword evidence="2" id="KW-0614">Plasmid</keyword>
<feature type="region of interest" description="Disordered" evidence="1">
    <location>
        <begin position="29"/>
        <end position="51"/>
    </location>
</feature>
<proteinExistence type="predicted"/>
<accession>A0A1Y1BAQ3</accession>
<organism evidence="2">
    <name type="scientific">Vibrio parahaemolyticus</name>
    <dbReference type="NCBI Taxonomy" id="670"/>
    <lineage>
        <taxon>Bacteria</taxon>
        <taxon>Pseudomonadati</taxon>
        <taxon>Pseudomonadota</taxon>
        <taxon>Gammaproteobacteria</taxon>
        <taxon>Vibrionales</taxon>
        <taxon>Vibrionaceae</taxon>
        <taxon>Vibrio</taxon>
    </lineage>
</organism>
<gene>
    <name evidence="2" type="primary">trbF</name>
</gene>
<name>A0A1Y1BAQ3_VIBPH</name>
<sequence length="51" mass="5954">MDIKSTLPLSDNTWQMEWVETITDRQGTYSIRRALKPPSPPKPSNPKTKRR</sequence>
<evidence type="ECO:0000313" key="2">
    <source>
        <dbReference type="EMBL" id="BAX56935.1"/>
    </source>
</evidence>
<dbReference type="EMBL" id="AP014860">
    <property type="protein sequence ID" value="BAX56935.1"/>
    <property type="molecule type" value="Genomic_DNA"/>
</dbReference>
<geneLocation type="plasmid" evidence="2">
    <name>pVPE61a</name>
</geneLocation>
<protein>
    <submittedName>
        <fullName evidence="2">Conjugative transfer protein TrbF</fullName>
    </submittedName>
</protein>
<reference evidence="2" key="1">
    <citation type="journal article" date="2017" name="Infect. Genet. Evol.">
        <title>Plasmid dynamics in Vibrio parahaemolyticus strains related to shrimp Acute Hepatopancreatic Necrosis Syndrome (AHPNS).</title>
        <authorList>
            <person name="Theethakaew C."/>
            <person name="Nakamura S."/>
            <person name="Motooka D."/>
            <person name="Matsuda S."/>
            <person name="Kodama T."/>
            <person name="Chonsin K."/>
            <person name="Suthienkul O."/>
            <person name="Iida T."/>
        </authorList>
    </citation>
    <scope>NUCLEOTIDE SEQUENCE</scope>
    <source>
        <strain evidence="2">VPE61</strain>
        <plasmid evidence="2">pVPE61a</plasmid>
    </source>
</reference>
<evidence type="ECO:0000256" key="1">
    <source>
        <dbReference type="SAM" id="MobiDB-lite"/>
    </source>
</evidence>